<organism evidence="1 2">
    <name type="scientific">Neisseria zoodegmatis</name>
    <dbReference type="NCBI Taxonomy" id="326523"/>
    <lineage>
        <taxon>Bacteria</taxon>
        <taxon>Pseudomonadati</taxon>
        <taxon>Pseudomonadota</taxon>
        <taxon>Betaproteobacteria</taxon>
        <taxon>Neisseriales</taxon>
        <taxon>Neisseriaceae</taxon>
        <taxon>Neisseria</taxon>
    </lineage>
</organism>
<evidence type="ECO:0000313" key="1">
    <source>
        <dbReference type="EMBL" id="SUA44389.1"/>
    </source>
</evidence>
<dbReference type="AlphaFoldDB" id="A0A378WTB3"/>
<sequence length="467" mass="53937">MLLSRNDDYRLFFRNKAVVKIYKPLWEEGILLSPQHFQQQNQYNDFVSATMLKTTGAFNWGVVQQHLDYKALEVGKVKVDFVQLCLPDGILLDTRLSNDIIEARPLDVVPETTKSTFVYLAIPVWQSHTSNLLGEQDSIGTPRRFKKYFQTVSDLFSDEEVEIAVEQYNMQLRFDFENNDNYILCPLAKLVRNEHGKLVFDSRYVPPSVLLESSSYLMELLQRLKSLLFSRIHSLSARRKARSEDLVDFSVSDSTLFWFLHSLNSVYPEISHLELHPNHHPEELYKLLSRLLGMLYTFRISESVENIDHYDHYDLYKTFSGLEIKIRNLLDEVIPSPVIEINLDHFKPTQWKAQIFDSRIDGSAEFFLSAHSDTLSFLELQKQLPLVSKVGAPDDVERVINTAVLGVPLQLLNQAPAGLPVRMDNVYFRLDKNHPAFKRMLESQAFSIYVPASVTNLRLSLYAVVNL</sequence>
<dbReference type="PANTHER" id="PTHR35566:SF1">
    <property type="entry name" value="TYPE VI SECRETION SYSTEM BASEPLATE COMPONENT TSSK1"/>
    <property type="match status" value="1"/>
</dbReference>
<dbReference type="EMBL" id="UGRS01000002">
    <property type="protein sequence ID" value="SUA44389.1"/>
    <property type="molecule type" value="Genomic_DNA"/>
</dbReference>
<dbReference type="PANTHER" id="PTHR35566">
    <property type="entry name" value="BLR3599 PROTEIN"/>
    <property type="match status" value="1"/>
</dbReference>
<dbReference type="RefSeq" id="WP_258553595.1">
    <property type="nucleotide sequence ID" value="NZ_UGRS01000002.1"/>
</dbReference>
<name>A0A378WTB3_9NEIS</name>
<dbReference type="NCBIfam" id="TIGR03353">
    <property type="entry name" value="VI_chp_4"/>
    <property type="match status" value="1"/>
</dbReference>
<evidence type="ECO:0000313" key="2">
    <source>
        <dbReference type="Proteomes" id="UP000254055"/>
    </source>
</evidence>
<protein>
    <submittedName>
        <fullName evidence="1">Uncharacterized protein conserved in bacteria</fullName>
    </submittedName>
</protein>
<dbReference type="Pfam" id="PF05936">
    <property type="entry name" value="T6SS_VasE"/>
    <property type="match status" value="1"/>
</dbReference>
<reference evidence="1 2" key="1">
    <citation type="submission" date="2018-06" db="EMBL/GenBank/DDBJ databases">
        <authorList>
            <consortium name="Pathogen Informatics"/>
            <person name="Doyle S."/>
        </authorList>
    </citation>
    <scope>NUCLEOTIDE SEQUENCE [LARGE SCALE GENOMIC DNA]</scope>
    <source>
        <strain evidence="1 2">NCTC12229</strain>
    </source>
</reference>
<accession>A0A378WTB3</accession>
<dbReference type="Proteomes" id="UP000254055">
    <property type="component" value="Unassembled WGS sequence"/>
</dbReference>
<gene>
    <name evidence="1" type="ORF">NCTC12229_01880</name>
</gene>
<dbReference type="InterPro" id="IPR010263">
    <property type="entry name" value="T6SS_TssK"/>
</dbReference>
<proteinExistence type="predicted"/>